<dbReference type="AlphaFoldDB" id="A0A917CX48"/>
<dbReference type="SUPFAM" id="SSF51735">
    <property type="entry name" value="NAD(P)-binding Rossmann-fold domains"/>
    <property type="match status" value="1"/>
</dbReference>
<comment type="caution">
    <text evidence="1">The sequence shown here is derived from an EMBL/GenBank/DDBJ whole genome shotgun (WGS) entry which is preliminary data.</text>
</comment>
<evidence type="ECO:0000313" key="2">
    <source>
        <dbReference type="Proteomes" id="UP000644756"/>
    </source>
</evidence>
<dbReference type="RefSeq" id="WP_188530754.1">
    <property type="nucleotide sequence ID" value="NZ_BMGR01000005.1"/>
</dbReference>
<evidence type="ECO:0000313" key="1">
    <source>
        <dbReference type="EMBL" id="GGG01489.1"/>
    </source>
</evidence>
<keyword evidence="2" id="KW-1185">Reference proteome</keyword>
<dbReference type="EMBL" id="BMGR01000005">
    <property type="protein sequence ID" value="GGG01489.1"/>
    <property type="molecule type" value="Genomic_DNA"/>
</dbReference>
<sequence>MKKIGFIDYFLDEWHANKYPEWISSASEGKMQVTYAYGKKDSESGLSNSEWCAGKGIKLLSSIEEVVERSDYLIVLSPDNPELHAELSELPLRSGKPTYIDKTFAPDRRTALQLFETAGTYGTPVYSSSALRFASEYRELDAQGIEMVCSVGPGSFEHYSIHQIEPIISLMGCEARRVMFIGTEKSPALLIGFADGRQATINHFGWECPFTLTINYESGSAKVAQPKSDFFDAFIRNLVSFFETGEPAVDAKETVAIITIIEYGLKAARTPYQWIELP</sequence>
<evidence type="ECO:0008006" key="3">
    <source>
        <dbReference type="Google" id="ProtNLM"/>
    </source>
</evidence>
<dbReference type="Proteomes" id="UP000644756">
    <property type="component" value="Unassembled WGS sequence"/>
</dbReference>
<gene>
    <name evidence="1" type="ORF">GCM10010916_18280</name>
</gene>
<proteinExistence type="predicted"/>
<reference evidence="1" key="2">
    <citation type="submission" date="2020-09" db="EMBL/GenBank/DDBJ databases">
        <authorList>
            <person name="Sun Q."/>
            <person name="Zhou Y."/>
        </authorList>
    </citation>
    <scope>NUCLEOTIDE SEQUENCE</scope>
    <source>
        <strain evidence="1">CGMCC 1.12987</strain>
    </source>
</reference>
<dbReference type="Gene3D" id="3.40.50.720">
    <property type="entry name" value="NAD(P)-binding Rossmann-like Domain"/>
    <property type="match status" value="1"/>
</dbReference>
<name>A0A917CX48_9BACL</name>
<organism evidence="1 2">
    <name type="scientific">Paenibacillus abyssi</name>
    <dbReference type="NCBI Taxonomy" id="1340531"/>
    <lineage>
        <taxon>Bacteria</taxon>
        <taxon>Bacillati</taxon>
        <taxon>Bacillota</taxon>
        <taxon>Bacilli</taxon>
        <taxon>Bacillales</taxon>
        <taxon>Paenibacillaceae</taxon>
        <taxon>Paenibacillus</taxon>
    </lineage>
</organism>
<accession>A0A917CX48</accession>
<reference evidence="1" key="1">
    <citation type="journal article" date="2014" name="Int. J. Syst. Evol. Microbiol.">
        <title>Complete genome sequence of Corynebacterium casei LMG S-19264T (=DSM 44701T), isolated from a smear-ripened cheese.</title>
        <authorList>
            <consortium name="US DOE Joint Genome Institute (JGI-PGF)"/>
            <person name="Walter F."/>
            <person name="Albersmeier A."/>
            <person name="Kalinowski J."/>
            <person name="Ruckert C."/>
        </authorList>
    </citation>
    <scope>NUCLEOTIDE SEQUENCE</scope>
    <source>
        <strain evidence="1">CGMCC 1.12987</strain>
    </source>
</reference>
<dbReference type="InterPro" id="IPR036291">
    <property type="entry name" value="NAD(P)-bd_dom_sf"/>
</dbReference>
<protein>
    <recommendedName>
        <fullName evidence="3">Gfo/Idh/MocA-like oxidoreductase N-terminal domain-containing protein</fullName>
    </recommendedName>
</protein>